<evidence type="ECO:0000256" key="1">
    <source>
        <dbReference type="ARBA" id="ARBA00022679"/>
    </source>
</evidence>
<dbReference type="Gene3D" id="3.40.630.30">
    <property type="match status" value="1"/>
</dbReference>
<accession>A0A1M7BC37</accession>
<name>A0A1M7BC37_9FIRM</name>
<feature type="domain" description="N-acetyltransferase" evidence="2">
    <location>
        <begin position="4"/>
        <end position="147"/>
    </location>
</feature>
<proteinExistence type="predicted"/>
<keyword evidence="3" id="KW-0689">Ribosomal protein</keyword>
<reference evidence="3 4" key="1">
    <citation type="submission" date="2016-11" db="EMBL/GenBank/DDBJ databases">
        <authorList>
            <person name="Jaros S."/>
            <person name="Januszkiewicz K."/>
            <person name="Wedrychowicz H."/>
        </authorList>
    </citation>
    <scope>NUCLEOTIDE SEQUENCE [LARGE SCALE GENOMIC DNA]</scope>
    <source>
        <strain evidence="3 4">DSM 15929</strain>
    </source>
</reference>
<dbReference type="CDD" id="cd04301">
    <property type="entry name" value="NAT_SF"/>
    <property type="match status" value="1"/>
</dbReference>
<dbReference type="AlphaFoldDB" id="A0A1M7BC37"/>
<dbReference type="STRING" id="1121322.SAMN02745136_05076"/>
<dbReference type="InterPro" id="IPR050769">
    <property type="entry name" value="NAT_camello-type"/>
</dbReference>
<evidence type="ECO:0000313" key="4">
    <source>
        <dbReference type="Proteomes" id="UP000184386"/>
    </source>
</evidence>
<dbReference type="Pfam" id="PF00583">
    <property type="entry name" value="Acetyltransf_1"/>
    <property type="match status" value="1"/>
</dbReference>
<dbReference type="SUPFAM" id="SSF55729">
    <property type="entry name" value="Acyl-CoA N-acyltransferases (Nat)"/>
    <property type="match status" value="1"/>
</dbReference>
<protein>
    <submittedName>
        <fullName evidence="3">Ribosomal protein S18 acetylase RimI</fullName>
    </submittedName>
</protein>
<evidence type="ECO:0000259" key="2">
    <source>
        <dbReference type="PROSITE" id="PS51186"/>
    </source>
</evidence>
<keyword evidence="3" id="KW-0687">Ribonucleoprotein</keyword>
<dbReference type="PANTHER" id="PTHR13947:SF37">
    <property type="entry name" value="LD18367P"/>
    <property type="match status" value="1"/>
</dbReference>
<evidence type="ECO:0000313" key="3">
    <source>
        <dbReference type="EMBL" id="SHL52494.1"/>
    </source>
</evidence>
<sequence>MKNINVRIARKEDAEALFLLNKEFNGEGLASVEFIRKALEEIMCEIVFVVDWDNVIAGFCCTHILKSMCYEYNHAEIAELYIKAEYRKKGLATCLIQFCETYCRENCNVNKIVLLTGKNNLQAQKFYKSIGFSNVDDEVLFAKYIRF</sequence>
<gene>
    <name evidence="3" type="ORF">SAMN02745136_05076</name>
</gene>
<dbReference type="InterPro" id="IPR000182">
    <property type="entry name" value="GNAT_dom"/>
</dbReference>
<dbReference type="GO" id="GO:0005840">
    <property type="term" value="C:ribosome"/>
    <property type="evidence" value="ECO:0007669"/>
    <property type="project" value="UniProtKB-KW"/>
</dbReference>
<dbReference type="GO" id="GO:0008080">
    <property type="term" value="F:N-acetyltransferase activity"/>
    <property type="evidence" value="ECO:0007669"/>
    <property type="project" value="InterPro"/>
</dbReference>
<dbReference type="PANTHER" id="PTHR13947">
    <property type="entry name" value="GNAT FAMILY N-ACETYLTRANSFERASE"/>
    <property type="match status" value="1"/>
</dbReference>
<keyword evidence="1" id="KW-0808">Transferase</keyword>
<organism evidence="3 4">
    <name type="scientific">Anaerocolumna jejuensis DSM 15929</name>
    <dbReference type="NCBI Taxonomy" id="1121322"/>
    <lineage>
        <taxon>Bacteria</taxon>
        <taxon>Bacillati</taxon>
        <taxon>Bacillota</taxon>
        <taxon>Clostridia</taxon>
        <taxon>Lachnospirales</taxon>
        <taxon>Lachnospiraceae</taxon>
        <taxon>Anaerocolumna</taxon>
    </lineage>
</organism>
<dbReference type="OrthoDB" id="2610997at2"/>
<dbReference type="Proteomes" id="UP000184386">
    <property type="component" value="Unassembled WGS sequence"/>
</dbReference>
<dbReference type="RefSeq" id="WP_073279992.1">
    <property type="nucleotide sequence ID" value="NZ_FRAC01000036.1"/>
</dbReference>
<keyword evidence="4" id="KW-1185">Reference proteome</keyword>
<dbReference type="EMBL" id="FRAC01000036">
    <property type="protein sequence ID" value="SHL52494.1"/>
    <property type="molecule type" value="Genomic_DNA"/>
</dbReference>
<dbReference type="PROSITE" id="PS51186">
    <property type="entry name" value="GNAT"/>
    <property type="match status" value="1"/>
</dbReference>
<dbReference type="InterPro" id="IPR016181">
    <property type="entry name" value="Acyl_CoA_acyltransferase"/>
</dbReference>